<reference evidence="1 2" key="1">
    <citation type="journal article" date="2015" name="Nature">
        <title>rRNA introns, odd ribosomes, and small enigmatic genomes across a large radiation of phyla.</title>
        <authorList>
            <person name="Brown C.T."/>
            <person name="Hug L.A."/>
            <person name="Thomas B.C."/>
            <person name="Sharon I."/>
            <person name="Castelle C.J."/>
            <person name="Singh A."/>
            <person name="Wilkins M.J."/>
            <person name="Williams K.H."/>
            <person name="Banfield J.F."/>
        </authorList>
    </citation>
    <scope>NUCLEOTIDE SEQUENCE [LARGE SCALE GENOMIC DNA]</scope>
</reference>
<dbReference type="AlphaFoldDB" id="A0A0F9ZI17"/>
<accession>A0A0F9ZI17</accession>
<comment type="caution">
    <text evidence="1">The sequence shown here is derived from an EMBL/GenBank/DDBJ whole genome shotgun (WGS) entry which is preliminary data.</text>
</comment>
<evidence type="ECO:0000313" key="1">
    <source>
        <dbReference type="EMBL" id="KKP43813.1"/>
    </source>
</evidence>
<dbReference type="EMBL" id="LBOV01000011">
    <property type="protein sequence ID" value="KKP43813.1"/>
    <property type="molecule type" value="Genomic_DNA"/>
</dbReference>
<dbReference type="Proteomes" id="UP000034302">
    <property type="component" value="Unassembled WGS sequence"/>
</dbReference>
<evidence type="ECO:0000313" key="2">
    <source>
        <dbReference type="Proteomes" id="UP000034302"/>
    </source>
</evidence>
<protein>
    <submittedName>
        <fullName evidence="1">Uncharacterized protein</fullName>
    </submittedName>
</protein>
<gene>
    <name evidence="1" type="ORF">UR34_C0011G0067</name>
</gene>
<proteinExistence type="predicted"/>
<sequence>MIKAILFYILSLIFPHTEDIYSKQFLVDTPFVPEYIYWIDDSNVLLSYVGGGVIYNIQNRNSNTLQECNDCIYGYDFGFVTCRYVHREIQSMDEFSSTIYLNEKSMGVFPTVVPIICKSDYVVLRNAYAFLEQKMYVADFKKGSFKEYVKEKKKDSFNGIENGYITLSKSNDLSKVIVLDRYYRLWVYERELTGSYLSKYFYGLFSSIIP</sequence>
<organism evidence="1 2">
    <name type="scientific">candidate division WS6 bacterium GW2011_GWC1_33_20</name>
    <dbReference type="NCBI Taxonomy" id="1619089"/>
    <lineage>
        <taxon>Bacteria</taxon>
        <taxon>Candidatus Dojkabacteria</taxon>
    </lineage>
</organism>
<name>A0A0F9ZI17_9BACT</name>